<evidence type="ECO:0000256" key="8">
    <source>
        <dbReference type="ARBA" id="ARBA00049003"/>
    </source>
</evidence>
<evidence type="ECO:0000256" key="3">
    <source>
        <dbReference type="ARBA" id="ARBA00022527"/>
    </source>
</evidence>
<comment type="similarity">
    <text evidence="1">Belongs to the protein kinase superfamily. CMGC Ser/Thr protein kinase family. MNB/DYRK subfamily.</text>
</comment>
<dbReference type="PANTHER" id="PTHR24058:SF22">
    <property type="entry name" value="DUAL SPECIFICITY TYROSINE-PHOSPHORYLATION-REGULATED KINASE 4"/>
    <property type="match status" value="1"/>
</dbReference>
<dbReference type="GO" id="GO:0005737">
    <property type="term" value="C:cytoplasm"/>
    <property type="evidence" value="ECO:0007669"/>
    <property type="project" value="TreeGrafter"/>
</dbReference>
<keyword evidence="3" id="KW-0723">Serine/threonine-protein kinase</keyword>
<dbReference type="InterPro" id="IPR017441">
    <property type="entry name" value="Protein_kinase_ATP_BS"/>
</dbReference>
<protein>
    <recommendedName>
        <fullName evidence="2">dual-specificity kinase</fullName>
        <ecNumber evidence="2">2.7.12.1</ecNumber>
    </recommendedName>
</protein>
<comment type="catalytic activity">
    <reaction evidence="8">
        <text>L-seryl-[protein] + ATP = O-phospho-L-seryl-[protein] + ADP + H(+)</text>
        <dbReference type="Rhea" id="RHEA:17989"/>
        <dbReference type="Rhea" id="RHEA-COMP:9863"/>
        <dbReference type="Rhea" id="RHEA-COMP:11604"/>
        <dbReference type="ChEBI" id="CHEBI:15378"/>
        <dbReference type="ChEBI" id="CHEBI:29999"/>
        <dbReference type="ChEBI" id="CHEBI:30616"/>
        <dbReference type="ChEBI" id="CHEBI:83421"/>
        <dbReference type="ChEBI" id="CHEBI:456216"/>
        <dbReference type="EC" id="2.7.12.1"/>
    </reaction>
</comment>
<keyword evidence="5 11" id="KW-0547">Nucleotide-binding</keyword>
<dbReference type="GO" id="GO:0005634">
    <property type="term" value="C:nucleus"/>
    <property type="evidence" value="ECO:0007669"/>
    <property type="project" value="TreeGrafter"/>
</dbReference>
<dbReference type="PANTHER" id="PTHR24058">
    <property type="entry name" value="DUAL SPECIFICITY PROTEIN KINASE"/>
    <property type="match status" value="1"/>
</dbReference>
<evidence type="ECO:0000256" key="7">
    <source>
        <dbReference type="ARBA" id="ARBA00022840"/>
    </source>
</evidence>
<evidence type="ECO:0000256" key="10">
    <source>
        <dbReference type="ARBA" id="ARBA00051680"/>
    </source>
</evidence>
<sequence>MSLQGRVSNTPMPSRAQLPMSGEGLEIIFKVDCLLHFGNKLTTFEQSEILKYKQIWYFGSNASKRETNEFKNNNGFDNEQGFYIKVFRPHQQTINDHLHYRFQVIEELGKGSFGQVLKCHDHKLDRTVAVKLIRNKRRSVFLTRRFHQQALMEVEMLDKILRKDTKNLYNVVHMNEYFYFRNHLCICFELLGLYEALKRNNFGGMSLGTIRKLNYHILQSLVLLYKEKIIHCDLKPVSPLLNPQENILLLKNSQSKCKIIDFGSSCHEDKRCWSVLLILVFSYIQSRFYRAPEVILGIPYSTLIDMWSLGCILAELYTGNPLFPGENEHEQLSYIIQVLDYPPTHMIANSSRKSYFFGQIYKISLDSNNKLTVTSKCRRKSKPASKSLASAVGSNDTIFVDFIAKCLEL</sequence>
<dbReference type="InterPro" id="IPR000719">
    <property type="entry name" value="Prot_kinase_dom"/>
</dbReference>
<dbReference type="GO" id="GO:0005856">
    <property type="term" value="C:cytoskeleton"/>
    <property type="evidence" value="ECO:0007669"/>
    <property type="project" value="TreeGrafter"/>
</dbReference>
<evidence type="ECO:0000256" key="11">
    <source>
        <dbReference type="PROSITE-ProRule" id="PRU10141"/>
    </source>
</evidence>
<dbReference type="PROSITE" id="PS00107">
    <property type="entry name" value="PROTEIN_KINASE_ATP"/>
    <property type="match status" value="1"/>
</dbReference>
<accession>A0A6P7TUV9</accession>
<evidence type="ECO:0000313" key="14">
    <source>
        <dbReference type="RefSeq" id="XP_029656099.1"/>
    </source>
</evidence>
<evidence type="ECO:0000256" key="5">
    <source>
        <dbReference type="ARBA" id="ARBA00022741"/>
    </source>
</evidence>
<dbReference type="Gene3D" id="3.30.10.30">
    <property type="entry name" value="DYRK"/>
    <property type="match status" value="1"/>
</dbReference>
<name>A0A6P7TUV9_9MOLL</name>
<reference evidence="14" key="1">
    <citation type="submission" date="2025-08" db="UniProtKB">
        <authorList>
            <consortium name="RefSeq"/>
        </authorList>
    </citation>
    <scope>IDENTIFICATION</scope>
</reference>
<comment type="catalytic activity">
    <reaction evidence="10">
        <text>L-tyrosyl-[protein] + ATP = O-phospho-L-tyrosyl-[protein] + ADP + H(+)</text>
        <dbReference type="Rhea" id="RHEA:10596"/>
        <dbReference type="Rhea" id="RHEA-COMP:10136"/>
        <dbReference type="Rhea" id="RHEA-COMP:20101"/>
        <dbReference type="ChEBI" id="CHEBI:15378"/>
        <dbReference type="ChEBI" id="CHEBI:30616"/>
        <dbReference type="ChEBI" id="CHEBI:46858"/>
        <dbReference type="ChEBI" id="CHEBI:61978"/>
        <dbReference type="ChEBI" id="CHEBI:456216"/>
        <dbReference type="EC" id="2.7.12.1"/>
    </reaction>
</comment>
<evidence type="ECO:0000256" key="9">
    <source>
        <dbReference type="ARBA" id="ARBA00049308"/>
    </source>
</evidence>
<evidence type="ECO:0000256" key="2">
    <source>
        <dbReference type="ARBA" id="ARBA00013203"/>
    </source>
</evidence>
<dbReference type="EC" id="2.7.12.1" evidence="2"/>
<evidence type="ECO:0000256" key="4">
    <source>
        <dbReference type="ARBA" id="ARBA00022679"/>
    </source>
</evidence>
<evidence type="ECO:0000313" key="13">
    <source>
        <dbReference type="Proteomes" id="UP000515154"/>
    </source>
</evidence>
<feature type="binding site" evidence="11">
    <location>
        <position position="131"/>
    </location>
    <ligand>
        <name>ATP</name>
        <dbReference type="ChEBI" id="CHEBI:30616"/>
    </ligand>
</feature>
<evidence type="ECO:0000256" key="1">
    <source>
        <dbReference type="ARBA" id="ARBA00008867"/>
    </source>
</evidence>
<dbReference type="Pfam" id="PF00069">
    <property type="entry name" value="Pkinase"/>
    <property type="match status" value="1"/>
</dbReference>
<comment type="catalytic activity">
    <reaction evidence="9">
        <text>L-threonyl-[protein] + ATP = O-phospho-L-threonyl-[protein] + ADP + H(+)</text>
        <dbReference type="Rhea" id="RHEA:46608"/>
        <dbReference type="Rhea" id="RHEA-COMP:11060"/>
        <dbReference type="Rhea" id="RHEA-COMP:11605"/>
        <dbReference type="ChEBI" id="CHEBI:15378"/>
        <dbReference type="ChEBI" id="CHEBI:30013"/>
        <dbReference type="ChEBI" id="CHEBI:30616"/>
        <dbReference type="ChEBI" id="CHEBI:61977"/>
        <dbReference type="ChEBI" id="CHEBI:456216"/>
        <dbReference type="EC" id="2.7.12.1"/>
    </reaction>
</comment>
<dbReference type="AlphaFoldDB" id="A0A6P7TUV9"/>
<dbReference type="PROSITE" id="PS50011">
    <property type="entry name" value="PROTEIN_KINASE_DOM"/>
    <property type="match status" value="1"/>
</dbReference>
<dbReference type="GO" id="GO:0004674">
    <property type="term" value="F:protein serine/threonine kinase activity"/>
    <property type="evidence" value="ECO:0007669"/>
    <property type="project" value="UniProtKB-KW"/>
</dbReference>
<dbReference type="Gene3D" id="1.10.510.10">
    <property type="entry name" value="Transferase(Phosphotransferase) domain 1"/>
    <property type="match status" value="1"/>
</dbReference>
<keyword evidence="4" id="KW-0808">Transferase</keyword>
<dbReference type="GO" id="GO:0004712">
    <property type="term" value="F:protein serine/threonine/tyrosine kinase activity"/>
    <property type="evidence" value="ECO:0007669"/>
    <property type="project" value="UniProtKB-EC"/>
</dbReference>
<evidence type="ECO:0000259" key="12">
    <source>
        <dbReference type="PROSITE" id="PS50011"/>
    </source>
</evidence>
<dbReference type="GO" id="GO:0005524">
    <property type="term" value="F:ATP binding"/>
    <property type="evidence" value="ECO:0007669"/>
    <property type="project" value="UniProtKB-UniRule"/>
</dbReference>
<organism evidence="13 14">
    <name type="scientific">Octopus sinensis</name>
    <name type="common">East Asian common octopus</name>
    <dbReference type="NCBI Taxonomy" id="2607531"/>
    <lineage>
        <taxon>Eukaryota</taxon>
        <taxon>Metazoa</taxon>
        <taxon>Spiralia</taxon>
        <taxon>Lophotrochozoa</taxon>
        <taxon>Mollusca</taxon>
        <taxon>Cephalopoda</taxon>
        <taxon>Coleoidea</taxon>
        <taxon>Octopodiformes</taxon>
        <taxon>Octopoda</taxon>
        <taxon>Incirrata</taxon>
        <taxon>Octopodidae</taxon>
        <taxon>Octopus</taxon>
    </lineage>
</organism>
<dbReference type="InterPro" id="IPR042521">
    <property type="entry name" value="DYRK"/>
</dbReference>
<dbReference type="InterPro" id="IPR011009">
    <property type="entry name" value="Kinase-like_dom_sf"/>
</dbReference>
<proteinExistence type="inferred from homology"/>
<dbReference type="RefSeq" id="XP_029656099.1">
    <property type="nucleotide sequence ID" value="XM_029800239.1"/>
</dbReference>
<keyword evidence="7 11" id="KW-0067">ATP-binding</keyword>
<dbReference type="Proteomes" id="UP000515154">
    <property type="component" value="Unplaced"/>
</dbReference>
<dbReference type="KEGG" id="osn:115229983"/>
<keyword evidence="6" id="KW-0418">Kinase</keyword>
<dbReference type="Gene3D" id="3.30.200.20">
    <property type="entry name" value="Phosphorylase Kinase, domain 1"/>
    <property type="match status" value="1"/>
</dbReference>
<evidence type="ECO:0000256" key="6">
    <source>
        <dbReference type="ARBA" id="ARBA00022777"/>
    </source>
</evidence>
<dbReference type="InterPro" id="IPR050494">
    <property type="entry name" value="Ser_Thr_dual-spec_kinase"/>
</dbReference>
<gene>
    <name evidence="14" type="primary">LOC115229983</name>
</gene>
<keyword evidence="13" id="KW-1185">Reference proteome</keyword>
<feature type="domain" description="Protein kinase" evidence="12">
    <location>
        <begin position="102"/>
        <end position="409"/>
    </location>
</feature>
<dbReference type="SUPFAM" id="SSF56112">
    <property type="entry name" value="Protein kinase-like (PK-like)"/>
    <property type="match status" value="1"/>
</dbReference>